<sequence>MSTENCAISFPVSDPSYYCSSFRPYHLIYGFVRISESLIRSRTRTAGFDVVANELTNPFMSRLLEMRQARADRTAEEDLLDEKDDNEDDTSEDDGTADQKDDTSDEPAV</sequence>
<feature type="region of interest" description="Disordered" evidence="1">
    <location>
        <begin position="70"/>
        <end position="109"/>
    </location>
</feature>
<organism evidence="2 3">
    <name type="scientific">Penicillium angulare</name>
    <dbReference type="NCBI Taxonomy" id="116970"/>
    <lineage>
        <taxon>Eukaryota</taxon>
        <taxon>Fungi</taxon>
        <taxon>Dikarya</taxon>
        <taxon>Ascomycota</taxon>
        <taxon>Pezizomycotina</taxon>
        <taxon>Eurotiomycetes</taxon>
        <taxon>Eurotiomycetidae</taxon>
        <taxon>Eurotiales</taxon>
        <taxon>Aspergillaceae</taxon>
        <taxon>Penicillium</taxon>
    </lineage>
</organism>
<evidence type="ECO:0000313" key="2">
    <source>
        <dbReference type="EMBL" id="KAJ5109127.1"/>
    </source>
</evidence>
<dbReference type="Proteomes" id="UP001149165">
    <property type="component" value="Unassembled WGS sequence"/>
</dbReference>
<accession>A0A9W9KKW3</accession>
<reference evidence="2" key="1">
    <citation type="submission" date="2022-11" db="EMBL/GenBank/DDBJ databases">
        <authorList>
            <person name="Petersen C."/>
        </authorList>
    </citation>
    <scope>NUCLEOTIDE SEQUENCE</scope>
    <source>
        <strain evidence="2">IBT 30069</strain>
    </source>
</reference>
<reference evidence="2" key="2">
    <citation type="journal article" date="2023" name="IMA Fungus">
        <title>Comparative genomic study of the Penicillium genus elucidates a diverse pangenome and 15 lateral gene transfer events.</title>
        <authorList>
            <person name="Petersen C."/>
            <person name="Sorensen T."/>
            <person name="Nielsen M.R."/>
            <person name="Sondergaard T.E."/>
            <person name="Sorensen J.L."/>
            <person name="Fitzpatrick D.A."/>
            <person name="Frisvad J.C."/>
            <person name="Nielsen K.L."/>
        </authorList>
    </citation>
    <scope>NUCLEOTIDE SEQUENCE</scope>
    <source>
        <strain evidence="2">IBT 30069</strain>
    </source>
</reference>
<comment type="caution">
    <text evidence="2">The sequence shown here is derived from an EMBL/GenBank/DDBJ whole genome shotgun (WGS) entry which is preliminary data.</text>
</comment>
<dbReference type="EMBL" id="JAPQKH010000003">
    <property type="protein sequence ID" value="KAJ5109127.1"/>
    <property type="molecule type" value="Genomic_DNA"/>
</dbReference>
<dbReference type="AlphaFoldDB" id="A0A9W9KKW3"/>
<evidence type="ECO:0000256" key="1">
    <source>
        <dbReference type="SAM" id="MobiDB-lite"/>
    </source>
</evidence>
<keyword evidence="3" id="KW-1185">Reference proteome</keyword>
<name>A0A9W9KKW3_9EURO</name>
<evidence type="ECO:0000313" key="3">
    <source>
        <dbReference type="Proteomes" id="UP001149165"/>
    </source>
</evidence>
<proteinExistence type="predicted"/>
<gene>
    <name evidence="2" type="ORF">N7456_005802</name>
</gene>
<feature type="compositionally biased region" description="Acidic residues" evidence="1">
    <location>
        <begin position="77"/>
        <end position="96"/>
    </location>
</feature>
<protein>
    <submittedName>
        <fullName evidence="2">Uncharacterized protein</fullName>
    </submittedName>
</protein>